<keyword evidence="1" id="KW-0812">Transmembrane</keyword>
<accession>A0A975GW00</accession>
<organism evidence="2 3">
    <name type="scientific">Brevundimonas goettingensis</name>
    <dbReference type="NCBI Taxonomy" id="2774190"/>
    <lineage>
        <taxon>Bacteria</taxon>
        <taxon>Pseudomonadati</taxon>
        <taxon>Pseudomonadota</taxon>
        <taxon>Alphaproteobacteria</taxon>
        <taxon>Caulobacterales</taxon>
        <taxon>Caulobacteraceae</taxon>
        <taxon>Brevundimonas</taxon>
    </lineage>
</organism>
<proteinExistence type="predicted"/>
<dbReference type="Proteomes" id="UP000663918">
    <property type="component" value="Chromosome"/>
</dbReference>
<dbReference type="EMBL" id="CP062222">
    <property type="protein sequence ID" value="QTC91238.1"/>
    <property type="molecule type" value="Genomic_DNA"/>
</dbReference>
<feature type="transmembrane region" description="Helical" evidence="1">
    <location>
        <begin position="43"/>
        <end position="65"/>
    </location>
</feature>
<dbReference type="InterPro" id="IPR010664">
    <property type="entry name" value="LipoPS_assembly_LptC-rel"/>
</dbReference>
<keyword evidence="1" id="KW-1133">Transmembrane helix</keyword>
<keyword evidence="3" id="KW-1185">Reference proteome</keyword>
<keyword evidence="1" id="KW-0472">Membrane</keyword>
<evidence type="ECO:0000256" key="1">
    <source>
        <dbReference type="SAM" id="Phobius"/>
    </source>
</evidence>
<protein>
    <submittedName>
        <fullName evidence="2">LPS export ABC transporter periplasmic protein LptC</fullName>
    </submittedName>
</protein>
<evidence type="ECO:0000313" key="2">
    <source>
        <dbReference type="EMBL" id="QTC91238.1"/>
    </source>
</evidence>
<reference evidence="2" key="1">
    <citation type="submission" date="2020-09" db="EMBL/GenBank/DDBJ databases">
        <title>Brevundimonas sp. LVF2 isolated from a puddle in Goettingen, Germany.</title>
        <authorList>
            <person name="Friedrich I."/>
            <person name="Klassen A."/>
            <person name="Hannes N."/>
            <person name="Schneider D."/>
            <person name="Hertel R."/>
            <person name="Daniel R."/>
        </authorList>
    </citation>
    <scope>NUCLEOTIDE SEQUENCE</scope>
    <source>
        <strain evidence="2">LVF2</strain>
    </source>
</reference>
<name>A0A975GW00_9CAUL</name>
<dbReference type="Pfam" id="PF06835">
    <property type="entry name" value="LptC"/>
    <property type="match status" value="1"/>
</dbReference>
<sequence>MPEFGPEGVGQDQEAVETRRAEDEARLAQAAAKWRARSRRVQLYRRLLPILIVVLAGGAFTWTVFRTVISGVERKAAQSREVRLDNPMFHGQDAQGRSFLIGAAGAVRDPNTGHFRLNGPVLRLNLGGRKVTQMTADAGIYDEVKRTVTIGPNVRITDGGSGFTLTTPEAVVDTATGITTGNKGIEGHGPLGTISASSYAIYDQGERVTFNGSGDNKIRGVFNTTRSGG</sequence>
<evidence type="ECO:0000313" key="3">
    <source>
        <dbReference type="Proteomes" id="UP000663918"/>
    </source>
</evidence>
<gene>
    <name evidence="2" type="primary">lptC</name>
    <name evidence="2" type="ORF">IFJ75_18915</name>
</gene>
<dbReference type="AlphaFoldDB" id="A0A975GW00"/>
<dbReference type="KEGG" id="bgoe:IFJ75_18915"/>
<dbReference type="RefSeq" id="WP_207870353.1">
    <property type="nucleotide sequence ID" value="NZ_CP062222.1"/>
</dbReference>